<protein>
    <recommendedName>
        <fullName evidence="1">KAP NTPase domain-containing protein</fullName>
    </recommendedName>
</protein>
<dbReference type="InterPro" id="IPR011646">
    <property type="entry name" value="KAP_P-loop"/>
</dbReference>
<dbReference type="EMBL" id="MFGC01000015">
    <property type="protein sequence ID" value="OGF28256.1"/>
    <property type="molecule type" value="Genomic_DNA"/>
</dbReference>
<name>A0A1F5SNZ1_9BACT</name>
<feature type="domain" description="KAP NTPase" evidence="1">
    <location>
        <begin position="31"/>
        <end position="296"/>
    </location>
</feature>
<dbReference type="InterPro" id="IPR027417">
    <property type="entry name" value="P-loop_NTPase"/>
</dbReference>
<gene>
    <name evidence="2" type="ORF">A2242_02285</name>
</gene>
<dbReference type="SUPFAM" id="SSF52540">
    <property type="entry name" value="P-loop containing nucleoside triphosphate hydrolases"/>
    <property type="match status" value="1"/>
</dbReference>
<evidence type="ECO:0000313" key="2">
    <source>
        <dbReference type="EMBL" id="OGF28256.1"/>
    </source>
</evidence>
<organism evidence="2 3">
    <name type="scientific">Candidatus Falkowbacteria bacterium RIFOXYA2_FULL_47_9</name>
    <dbReference type="NCBI Taxonomy" id="1797995"/>
    <lineage>
        <taxon>Bacteria</taxon>
        <taxon>Candidatus Falkowiibacteriota</taxon>
    </lineage>
</organism>
<evidence type="ECO:0000313" key="3">
    <source>
        <dbReference type="Proteomes" id="UP000178925"/>
    </source>
</evidence>
<dbReference type="STRING" id="1797995.A2242_02285"/>
<dbReference type="AlphaFoldDB" id="A0A1F5SNZ1"/>
<accession>A0A1F5SNZ1</accession>
<comment type="caution">
    <text evidence="2">The sequence shown here is derived from an EMBL/GenBank/DDBJ whole genome shotgun (WGS) entry which is preliminary data.</text>
</comment>
<sequence length="407" mass="48463">MRSKFKFMESFIKNEKILEEDYKTNDLLNFSEIVNSFRKKLEQISENSIVGLIGKFGTGKSTMLYQLYKEQKRETDIERWINFDAWKYPERKELWEGFVLEIARDLDKKLFDTTRKKIDGEQSNNIRNLIKVIFQGANFFMPGASIGENFANLFKTSPVRRIFEFQEILNQIIVETRKNIYIIIEDIDRSGDRGIFFLETLKNFIKENQSDKKIIIIVPIGETQRKEEGNFKDSYDKVLDYDFYFNPENIDFTNFIKEIFNDAFISNNNLYYFNYLFKLLVGVKNLTLRELKAILRLSNVIYKKLNEADKKNIDLRLWIVFTCVYKFQDHILVLVNDKKKVKSDFWAKSFFIMIANNIEERDIRNYSDVPFFIVKDDNLITPKIKSESGSTQEQGYYLSDKYLELIK</sequence>
<dbReference type="Pfam" id="PF07693">
    <property type="entry name" value="KAP_NTPase"/>
    <property type="match status" value="1"/>
</dbReference>
<dbReference type="Gene3D" id="3.40.50.300">
    <property type="entry name" value="P-loop containing nucleotide triphosphate hydrolases"/>
    <property type="match status" value="1"/>
</dbReference>
<proteinExistence type="predicted"/>
<dbReference type="Proteomes" id="UP000178925">
    <property type="component" value="Unassembled WGS sequence"/>
</dbReference>
<evidence type="ECO:0000259" key="1">
    <source>
        <dbReference type="Pfam" id="PF07693"/>
    </source>
</evidence>
<reference evidence="2 3" key="1">
    <citation type="journal article" date="2016" name="Nat. Commun.">
        <title>Thousands of microbial genomes shed light on interconnected biogeochemical processes in an aquifer system.</title>
        <authorList>
            <person name="Anantharaman K."/>
            <person name="Brown C.T."/>
            <person name="Hug L.A."/>
            <person name="Sharon I."/>
            <person name="Castelle C.J."/>
            <person name="Probst A.J."/>
            <person name="Thomas B.C."/>
            <person name="Singh A."/>
            <person name="Wilkins M.J."/>
            <person name="Karaoz U."/>
            <person name="Brodie E.L."/>
            <person name="Williams K.H."/>
            <person name="Hubbard S.S."/>
            <person name="Banfield J.F."/>
        </authorList>
    </citation>
    <scope>NUCLEOTIDE SEQUENCE [LARGE SCALE GENOMIC DNA]</scope>
</reference>